<feature type="transmembrane region" description="Helical" evidence="1">
    <location>
        <begin position="50"/>
        <end position="69"/>
    </location>
</feature>
<keyword evidence="1" id="KW-1133">Transmembrane helix</keyword>
<proteinExistence type="predicted"/>
<evidence type="ECO:0000313" key="2">
    <source>
        <dbReference type="EMBL" id="QEP29810.1"/>
    </source>
</evidence>
<evidence type="ECO:0000256" key="1">
    <source>
        <dbReference type="SAM" id="Phobius"/>
    </source>
</evidence>
<gene>
    <name evidence="2" type="ORF">Smphiort11_012</name>
</gene>
<keyword evidence="1" id="KW-0472">Membrane</keyword>
<evidence type="ECO:0008006" key="4">
    <source>
        <dbReference type="Google" id="ProtNLM"/>
    </source>
</evidence>
<dbReference type="EMBL" id="MN228696">
    <property type="protein sequence ID" value="QEP29810.1"/>
    <property type="molecule type" value="Genomic_DNA"/>
</dbReference>
<sequence length="70" mass="8337">MPQWLIVAISILWLIHFLWAILSTTATYVHNNNEITVYLKGKMALKRWVIIVNVLTIPFTIFWWSFIIFS</sequence>
<reference evidence="3" key="1">
    <citation type="submission" date="2019-07" db="EMBL/GenBank/DDBJ databases">
        <authorList>
            <person name="Cubo M.T."/>
            <person name="Espuny M.D.R."/>
            <person name="Balsanelli E."/>
        </authorList>
    </citation>
    <scope>NUCLEOTIDE SEQUENCE [LARGE SCALE GENOMIC DNA]</scope>
</reference>
<organism evidence="2 3">
    <name type="scientific">Sinorhizobium phage ort11</name>
    <dbReference type="NCBI Taxonomy" id="2599764"/>
    <lineage>
        <taxon>Viruses</taxon>
        <taxon>Duplodnaviria</taxon>
        <taxon>Heunggongvirae</taxon>
        <taxon>Uroviricota</taxon>
        <taxon>Caudoviricetes</taxon>
        <taxon>Schitoviridae</taxon>
        <taxon>Huelvavirus</taxon>
        <taxon>Huelvavirus ort11</taxon>
    </lineage>
</organism>
<accession>A0A5C2H1Y4</accession>
<keyword evidence="3" id="KW-1185">Reference proteome</keyword>
<protein>
    <recommendedName>
        <fullName evidence="4">Transmembrane protein</fullName>
    </recommendedName>
</protein>
<keyword evidence="1" id="KW-0812">Transmembrane</keyword>
<name>A0A5C2H1Y4_9CAUD</name>
<feature type="transmembrane region" description="Helical" evidence="1">
    <location>
        <begin position="6"/>
        <end position="29"/>
    </location>
</feature>
<evidence type="ECO:0000313" key="3">
    <source>
        <dbReference type="Proteomes" id="UP000322838"/>
    </source>
</evidence>
<dbReference type="Proteomes" id="UP000322838">
    <property type="component" value="Segment"/>
</dbReference>